<accession>A0AAC9RL70</accession>
<keyword evidence="4" id="KW-0961">Cell wall biogenesis/degradation</keyword>
<dbReference type="Pfam" id="PF01510">
    <property type="entry name" value="Amidase_2"/>
    <property type="match status" value="1"/>
</dbReference>
<dbReference type="GO" id="GO:0009254">
    <property type="term" value="P:peptidoglycan turnover"/>
    <property type="evidence" value="ECO:0007669"/>
    <property type="project" value="TreeGrafter"/>
</dbReference>
<dbReference type="PANTHER" id="PTHR30417">
    <property type="entry name" value="N-ACETYLMURAMOYL-L-ALANINE AMIDASE AMID"/>
    <property type="match status" value="1"/>
</dbReference>
<dbReference type="SMART" id="SM00644">
    <property type="entry name" value="Ami_2"/>
    <property type="match status" value="1"/>
</dbReference>
<dbReference type="CDD" id="cd06583">
    <property type="entry name" value="PGRP"/>
    <property type="match status" value="1"/>
</dbReference>
<dbReference type="GO" id="GO:0042834">
    <property type="term" value="F:peptidoglycan binding"/>
    <property type="evidence" value="ECO:0007669"/>
    <property type="project" value="InterPro"/>
</dbReference>
<dbReference type="InterPro" id="IPR007730">
    <property type="entry name" value="SPOR-like_dom"/>
</dbReference>
<dbReference type="Gene3D" id="3.40.80.10">
    <property type="entry name" value="Peptidoglycan recognition protein-like"/>
    <property type="match status" value="1"/>
</dbReference>
<comment type="catalytic activity">
    <reaction evidence="1">
        <text>Hydrolyzes the link between N-acetylmuramoyl residues and L-amino acid residues in certain cell-wall glycopeptides.</text>
        <dbReference type="EC" id="3.5.1.28"/>
    </reaction>
</comment>
<evidence type="ECO:0000259" key="6">
    <source>
        <dbReference type="PROSITE" id="PS51724"/>
    </source>
</evidence>
<evidence type="ECO:0000313" key="8">
    <source>
        <dbReference type="Proteomes" id="UP000192478"/>
    </source>
</evidence>
<dbReference type="Pfam" id="PF05036">
    <property type="entry name" value="SPOR"/>
    <property type="match status" value="1"/>
</dbReference>
<dbReference type="InterPro" id="IPR036680">
    <property type="entry name" value="SPOR-like_sf"/>
</dbReference>
<dbReference type="SUPFAM" id="SSF110997">
    <property type="entry name" value="Sporulation related repeat"/>
    <property type="match status" value="1"/>
</dbReference>
<evidence type="ECO:0000256" key="4">
    <source>
        <dbReference type="ARBA" id="ARBA00023316"/>
    </source>
</evidence>
<feature type="compositionally biased region" description="Polar residues" evidence="5">
    <location>
        <begin position="1"/>
        <end position="18"/>
    </location>
</feature>
<evidence type="ECO:0000256" key="2">
    <source>
        <dbReference type="ARBA" id="ARBA00011901"/>
    </source>
</evidence>
<dbReference type="InterPro" id="IPR002901">
    <property type="entry name" value="MGlyc_endo_b_GlcNAc-like_dom"/>
</dbReference>
<feature type="domain" description="SPOR" evidence="6">
    <location>
        <begin position="343"/>
        <end position="417"/>
    </location>
</feature>
<dbReference type="RefSeq" id="WP_081562042.1">
    <property type="nucleotide sequence ID" value="NZ_CP017603.1"/>
</dbReference>
<evidence type="ECO:0000256" key="5">
    <source>
        <dbReference type="SAM" id="MobiDB-lite"/>
    </source>
</evidence>
<dbReference type="Proteomes" id="UP000192478">
    <property type="component" value="Chromosome"/>
</dbReference>
<reference evidence="7 8" key="1">
    <citation type="submission" date="2017-03" db="EMBL/GenBank/DDBJ databases">
        <title>Complete sequence of Clostridium formicaceticum DSM 92.</title>
        <authorList>
            <person name="Poehlein A."/>
            <person name="Karl M."/>
            <person name="Bengelsdorf F.R."/>
            <person name="Duerre P."/>
            <person name="Daniel R."/>
        </authorList>
    </citation>
    <scope>NUCLEOTIDE SEQUENCE [LARGE SCALE GENOMIC DNA]</scope>
    <source>
        <strain evidence="7 8">DSM 92</strain>
    </source>
</reference>
<protein>
    <recommendedName>
        <fullName evidence="2">N-acetylmuramoyl-L-alanine amidase</fullName>
        <ecNumber evidence="2">3.5.1.28</ecNumber>
    </recommendedName>
</protein>
<dbReference type="GO" id="GO:0009253">
    <property type="term" value="P:peptidoglycan catabolic process"/>
    <property type="evidence" value="ECO:0007669"/>
    <property type="project" value="InterPro"/>
</dbReference>
<sequence>MSNSPLVNHTNISPNSTNPRRDKIRKITIHHVAGNLSVERVGEIFKPSSRRASSNYGVDNKGRVGMYVEEKNRAWTSSSAANDNQAVTIEVSNNGGAPNWPVSDVALEKTIELCVDICKRNGIEKLNFTGDEKGNLTMHKWFAATNCPGPYLESKFPYIADEVNKRLNPPNSSPSSAISILGKPTATVEQMEAWAKSKNANQLFIDLAPIFYEESVKAGVNPIVTYCQSAKETGYMRFGGVLNASFKNPCGLKTNTGGSDTNPNAHQRFNTWEEGIQAQVDHLALYAGAPGYPKPGTPDPRHFPHLKGTAQTVEELGGKWAPSPSYGMDIANMVKELKSTKAVTTRATYYVQTGAYSNKTNAESQMNRVKNAGFDAILKQSNGLFKVQTGAFSVKSNAENLEKQLKSKGFDTYITTAGGSVVTTAPGQPAKEMKVGSKVKAKNGAKTYTGGNLASFVYARVYDVQQISGDRVVIGSNGQVTAAMKKNDLILQ</sequence>
<gene>
    <name evidence="7" type="primary">cwlC_2</name>
    <name evidence="7" type="ORF">CLFO_20970</name>
</gene>
<dbReference type="GO" id="GO:0071555">
    <property type="term" value="P:cell wall organization"/>
    <property type="evidence" value="ECO:0007669"/>
    <property type="project" value="UniProtKB-KW"/>
</dbReference>
<dbReference type="InterPro" id="IPR036505">
    <property type="entry name" value="Amidase/PGRP_sf"/>
</dbReference>
<feature type="region of interest" description="Disordered" evidence="5">
    <location>
        <begin position="1"/>
        <end position="22"/>
    </location>
</feature>
<dbReference type="Pfam" id="PF01832">
    <property type="entry name" value="Glucosaminidase"/>
    <property type="match status" value="1"/>
</dbReference>
<dbReference type="GO" id="GO:0008745">
    <property type="term" value="F:N-acetylmuramoyl-L-alanine amidase activity"/>
    <property type="evidence" value="ECO:0007669"/>
    <property type="project" value="UniProtKB-EC"/>
</dbReference>
<dbReference type="InterPro" id="IPR002502">
    <property type="entry name" value="Amidase_domain"/>
</dbReference>
<proteinExistence type="predicted"/>
<dbReference type="AlphaFoldDB" id="A0AAC9RL70"/>
<dbReference type="GO" id="GO:0004040">
    <property type="term" value="F:amidase activity"/>
    <property type="evidence" value="ECO:0007669"/>
    <property type="project" value="InterPro"/>
</dbReference>
<dbReference type="EC" id="3.5.1.28" evidence="2"/>
<name>A0AAC9RL70_9CLOT</name>
<dbReference type="PANTHER" id="PTHR30417:SF1">
    <property type="entry name" value="N-ACETYLMURAMOYL-L-ALANINE AMIDASE AMID"/>
    <property type="match status" value="1"/>
</dbReference>
<keyword evidence="3 7" id="KW-0378">Hydrolase</keyword>
<dbReference type="Gene3D" id="3.30.70.1070">
    <property type="entry name" value="Sporulation related repeat"/>
    <property type="match status" value="1"/>
</dbReference>
<dbReference type="InterPro" id="IPR051206">
    <property type="entry name" value="NAMLAA_amidase_2"/>
</dbReference>
<dbReference type="PROSITE" id="PS51724">
    <property type="entry name" value="SPOR"/>
    <property type="match status" value="1"/>
</dbReference>
<dbReference type="EMBL" id="CP020559">
    <property type="protein sequence ID" value="ARE87697.1"/>
    <property type="molecule type" value="Genomic_DNA"/>
</dbReference>
<dbReference type="SUPFAM" id="SSF55846">
    <property type="entry name" value="N-acetylmuramoyl-L-alanine amidase-like"/>
    <property type="match status" value="1"/>
</dbReference>
<evidence type="ECO:0000256" key="1">
    <source>
        <dbReference type="ARBA" id="ARBA00001561"/>
    </source>
</evidence>
<evidence type="ECO:0000313" key="7">
    <source>
        <dbReference type="EMBL" id="ARE87697.1"/>
    </source>
</evidence>
<organism evidence="7 8">
    <name type="scientific">Clostridium formicaceticum</name>
    <dbReference type="NCBI Taxonomy" id="1497"/>
    <lineage>
        <taxon>Bacteria</taxon>
        <taxon>Bacillati</taxon>
        <taxon>Bacillota</taxon>
        <taxon>Clostridia</taxon>
        <taxon>Eubacteriales</taxon>
        <taxon>Clostridiaceae</taxon>
        <taxon>Clostridium</taxon>
    </lineage>
</organism>
<evidence type="ECO:0000256" key="3">
    <source>
        <dbReference type="ARBA" id="ARBA00022801"/>
    </source>
</evidence>